<feature type="non-terminal residue" evidence="1">
    <location>
        <position position="111"/>
    </location>
</feature>
<evidence type="ECO:0000313" key="2">
    <source>
        <dbReference type="Proteomes" id="UP000004986"/>
    </source>
</evidence>
<name>F3GML6_PSESJ</name>
<gene>
    <name evidence="1" type="ORF">PSYPI_40884</name>
</gene>
<proteinExistence type="predicted"/>
<protein>
    <submittedName>
        <fullName evidence="1">Uncharacterized protein</fullName>
    </submittedName>
</protein>
<keyword evidence="2" id="KW-1185">Reference proteome</keyword>
<evidence type="ECO:0000313" key="1">
    <source>
        <dbReference type="EMBL" id="EGH48319.1"/>
    </source>
</evidence>
<dbReference type="Proteomes" id="UP000004986">
    <property type="component" value="Unassembled WGS sequence"/>
</dbReference>
<sequence length="111" mass="11641">TKDSQNLDAILQGLDSDSITRDTAITAITQASGLSRQEVENRYNFAMTAQALTAVLAGAYLPRGTSVTSKETVAKDPVSLAGQADNEAGILVDRNVIVGGCKRIRAFENGG</sequence>
<reference evidence="1 2" key="1">
    <citation type="journal article" date="2011" name="PLoS Pathog.">
        <title>Dynamic evolution of pathogenicity revealed by sequencing and comparative genomics of 19 Pseudomonas syringae isolates.</title>
        <authorList>
            <person name="Baltrus D.A."/>
            <person name="Nishimura M.T."/>
            <person name="Romanchuk A."/>
            <person name="Chang J.H."/>
            <person name="Mukhtar M.S."/>
            <person name="Cherkis K."/>
            <person name="Roach J."/>
            <person name="Grant S.R."/>
            <person name="Jones C.D."/>
            <person name="Dangl J.L."/>
        </authorList>
    </citation>
    <scope>NUCLEOTIDE SEQUENCE [LARGE SCALE GENOMIC DNA]</scope>
    <source>
        <strain evidence="1 2">1704B</strain>
    </source>
</reference>
<dbReference type="EMBL" id="AEAI01003002">
    <property type="protein sequence ID" value="EGH48319.1"/>
    <property type="molecule type" value="Genomic_DNA"/>
</dbReference>
<feature type="non-terminal residue" evidence="1">
    <location>
        <position position="1"/>
    </location>
</feature>
<accession>F3GML6</accession>
<comment type="caution">
    <text evidence="1">The sequence shown here is derived from an EMBL/GenBank/DDBJ whole genome shotgun (WGS) entry which is preliminary data.</text>
</comment>
<dbReference type="AlphaFoldDB" id="F3GML6"/>
<organism evidence="1 2">
    <name type="scientific">Pseudomonas syringae pv. pisi str. 1704B</name>
    <dbReference type="NCBI Taxonomy" id="629263"/>
    <lineage>
        <taxon>Bacteria</taxon>
        <taxon>Pseudomonadati</taxon>
        <taxon>Pseudomonadota</taxon>
        <taxon>Gammaproteobacteria</taxon>
        <taxon>Pseudomonadales</taxon>
        <taxon>Pseudomonadaceae</taxon>
        <taxon>Pseudomonas</taxon>
        <taxon>Pseudomonas syringae</taxon>
    </lineage>
</organism>